<evidence type="ECO:0000256" key="13">
    <source>
        <dbReference type="ARBA" id="ARBA00022917"/>
    </source>
</evidence>
<dbReference type="Pfam" id="PF07973">
    <property type="entry name" value="tRNA_SAD"/>
    <property type="match status" value="1"/>
</dbReference>
<dbReference type="GO" id="GO:0006419">
    <property type="term" value="P:alanyl-tRNA aminoacylation"/>
    <property type="evidence" value="ECO:0007669"/>
    <property type="project" value="InterPro"/>
</dbReference>
<keyword evidence="10" id="KW-0862">Zinc</keyword>
<dbReference type="GO" id="GO:0005524">
    <property type="term" value="F:ATP binding"/>
    <property type="evidence" value="ECO:0007669"/>
    <property type="project" value="UniProtKB-KW"/>
</dbReference>
<keyword evidence="7" id="KW-0436">Ligase</keyword>
<reference evidence="18 19" key="1">
    <citation type="journal article" date="2023" name="Int. J. Syst. Evol. Microbiol.">
        <title>Terrisporobacter hibernicus sp. nov., isolated from bovine faeces in Northern Ireland.</title>
        <authorList>
            <person name="Mitchell M."/>
            <person name="Nguyen S.V."/>
            <person name="Connor M."/>
            <person name="Fairley D.J."/>
            <person name="Donoghue O."/>
            <person name="Marshall H."/>
            <person name="Koolman L."/>
            <person name="McMullan G."/>
            <person name="Schaffer K.E."/>
            <person name="McGrath J.W."/>
            <person name="Fanning S."/>
        </authorList>
    </citation>
    <scope>NUCLEOTIDE SEQUENCE [LARGE SCALE GENOMIC DNA]</scope>
    <source>
        <strain evidence="18 19">MCA3</strain>
    </source>
</reference>
<comment type="similarity">
    <text evidence="3">Belongs to the class-II aminoacyl-tRNA synthetase family.</text>
</comment>
<dbReference type="SUPFAM" id="SSF55186">
    <property type="entry name" value="ThrRS/AlaRS common domain"/>
    <property type="match status" value="1"/>
</dbReference>
<keyword evidence="6" id="KW-0820">tRNA-binding</keyword>
<dbReference type="Gene3D" id="3.30.980.10">
    <property type="entry name" value="Threonyl-trna Synthetase, Chain A, domain 2"/>
    <property type="match status" value="1"/>
</dbReference>
<comment type="cofactor">
    <cofactor evidence="1">
        <name>Zn(2+)</name>
        <dbReference type="ChEBI" id="CHEBI:29105"/>
    </cofactor>
</comment>
<organism evidence="18 19">
    <name type="scientific">Terrisporobacter hibernicus</name>
    <dbReference type="NCBI Taxonomy" id="2813371"/>
    <lineage>
        <taxon>Bacteria</taxon>
        <taxon>Bacillati</taxon>
        <taxon>Bacillota</taxon>
        <taxon>Clostridia</taxon>
        <taxon>Peptostreptococcales</taxon>
        <taxon>Peptostreptococcaceae</taxon>
        <taxon>Terrisporobacter</taxon>
    </lineage>
</organism>
<dbReference type="GO" id="GO:0000049">
    <property type="term" value="F:tRNA binding"/>
    <property type="evidence" value="ECO:0007669"/>
    <property type="project" value="UniProtKB-KW"/>
</dbReference>
<dbReference type="Gene3D" id="2.40.30.130">
    <property type="match status" value="1"/>
</dbReference>
<dbReference type="Gene3D" id="3.10.310.40">
    <property type="match status" value="1"/>
</dbReference>
<dbReference type="GO" id="GO:0004813">
    <property type="term" value="F:alanine-tRNA ligase activity"/>
    <property type="evidence" value="ECO:0007669"/>
    <property type="project" value="UniProtKB-EC"/>
</dbReference>
<dbReference type="GO" id="GO:0046872">
    <property type="term" value="F:metal ion binding"/>
    <property type="evidence" value="ECO:0007669"/>
    <property type="project" value="UniProtKB-KW"/>
</dbReference>
<evidence type="ECO:0000256" key="5">
    <source>
        <dbReference type="ARBA" id="ARBA00017959"/>
    </source>
</evidence>
<evidence type="ECO:0000256" key="12">
    <source>
        <dbReference type="ARBA" id="ARBA00022884"/>
    </source>
</evidence>
<dbReference type="Pfam" id="PF02272">
    <property type="entry name" value="DHHA1"/>
    <property type="match status" value="1"/>
</dbReference>
<dbReference type="InterPro" id="IPR009000">
    <property type="entry name" value="Transl_B-barrel_sf"/>
</dbReference>
<evidence type="ECO:0000256" key="11">
    <source>
        <dbReference type="ARBA" id="ARBA00022840"/>
    </source>
</evidence>
<name>A0AAX2ZGA5_9FIRM</name>
<accession>A0AAX2ZGA5</accession>
<evidence type="ECO:0000256" key="10">
    <source>
        <dbReference type="ARBA" id="ARBA00022833"/>
    </source>
</evidence>
<proteinExistence type="inferred from homology"/>
<evidence type="ECO:0000256" key="1">
    <source>
        <dbReference type="ARBA" id="ARBA00001947"/>
    </source>
</evidence>
<feature type="coiled-coil region" evidence="16">
    <location>
        <begin position="251"/>
        <end position="285"/>
    </location>
</feature>
<dbReference type="SUPFAM" id="SSF50447">
    <property type="entry name" value="Translation proteins"/>
    <property type="match status" value="1"/>
</dbReference>
<feature type="domain" description="Alanyl-transfer RNA synthetases family profile" evidence="17">
    <location>
        <begin position="1"/>
        <end position="235"/>
    </location>
</feature>
<dbReference type="GO" id="GO:0002161">
    <property type="term" value="F:aminoacyl-tRNA deacylase activity"/>
    <property type="evidence" value="ECO:0007669"/>
    <property type="project" value="UniProtKB-ARBA"/>
</dbReference>
<dbReference type="SMART" id="SM00863">
    <property type="entry name" value="tRNA_SAD"/>
    <property type="match status" value="1"/>
</dbReference>
<evidence type="ECO:0000259" key="17">
    <source>
        <dbReference type="PROSITE" id="PS50860"/>
    </source>
</evidence>
<evidence type="ECO:0000256" key="2">
    <source>
        <dbReference type="ARBA" id="ARBA00004496"/>
    </source>
</evidence>
<dbReference type="FunFam" id="3.10.310.40:FF:000001">
    <property type="entry name" value="Alanine--tRNA ligase"/>
    <property type="match status" value="1"/>
</dbReference>
<evidence type="ECO:0000313" key="18">
    <source>
        <dbReference type="EMBL" id="UEL48374.1"/>
    </source>
</evidence>
<dbReference type="KEGG" id="tem:JW646_02660"/>
<protein>
    <recommendedName>
        <fullName evidence="5">Alanine--tRNA ligase</fullName>
        <ecNumber evidence="4">6.1.1.7</ecNumber>
    </recommendedName>
    <alternativeName>
        <fullName evidence="15">Alanyl-tRNA synthetase</fullName>
    </alternativeName>
</protein>
<keyword evidence="16" id="KW-0175">Coiled coil</keyword>
<keyword evidence="13" id="KW-0648">Protein biosynthesis</keyword>
<keyword evidence="8" id="KW-0479">Metal-binding</keyword>
<evidence type="ECO:0000256" key="14">
    <source>
        <dbReference type="ARBA" id="ARBA00023146"/>
    </source>
</evidence>
<evidence type="ECO:0000256" key="7">
    <source>
        <dbReference type="ARBA" id="ARBA00022598"/>
    </source>
</evidence>
<dbReference type="InterPro" id="IPR018163">
    <property type="entry name" value="Thr/Ala-tRNA-synth_IIc_edit"/>
</dbReference>
<evidence type="ECO:0000256" key="15">
    <source>
        <dbReference type="ARBA" id="ARBA00032577"/>
    </source>
</evidence>
<sequence>MEKLFYDDSYIKNFTAEIEEVKEVDNKYHVLLNKTAFFPGGGGQYCDLGRIDNISVLDVYEENNKIYHILDKKPNRIHKVKCEIDWERREYGMQHHFGQHVISACFNNEYNAKTVGFHLGKEFSTVDIEGFFKEDDIIKIESMCNEIIRESISVEVLNINKKEAKKLKIKDDLSKLSNDIRVVKFGDFDINLCCGVHVKNTLDLRIIKIKKFEKYKKATRIEFLCGTKAINEMLKRDNYLNKICKMLSSNEEDAYKGIENLNNKLNEMNKENKKLEEIISNYEVKEMIEEAENINNMNIIIKTYENKNMNYINKIANKIIETDDNIGLFALINKDKINLLFACSKNLEKMDMNLLLKDSIKLVDGKGGGSKVIAQGGGKNNNNLTSLFDYVKIKIRSMYH</sequence>
<dbReference type="InterPro" id="IPR018165">
    <property type="entry name" value="Ala-tRNA-synth_IIc_core"/>
</dbReference>
<dbReference type="GO" id="GO:0005737">
    <property type="term" value="C:cytoplasm"/>
    <property type="evidence" value="ECO:0007669"/>
    <property type="project" value="UniProtKB-SubCell"/>
</dbReference>
<dbReference type="InterPro" id="IPR003156">
    <property type="entry name" value="DHHA1_dom"/>
</dbReference>
<evidence type="ECO:0000256" key="8">
    <source>
        <dbReference type="ARBA" id="ARBA00022723"/>
    </source>
</evidence>
<evidence type="ECO:0000256" key="9">
    <source>
        <dbReference type="ARBA" id="ARBA00022741"/>
    </source>
</evidence>
<evidence type="ECO:0000256" key="16">
    <source>
        <dbReference type="SAM" id="Coils"/>
    </source>
</evidence>
<evidence type="ECO:0000256" key="3">
    <source>
        <dbReference type="ARBA" id="ARBA00008226"/>
    </source>
</evidence>
<gene>
    <name evidence="18" type="ORF">JW646_02660</name>
</gene>
<keyword evidence="12" id="KW-0694">RNA-binding</keyword>
<dbReference type="EMBL" id="CP081135">
    <property type="protein sequence ID" value="UEL48374.1"/>
    <property type="molecule type" value="Genomic_DNA"/>
</dbReference>
<dbReference type="PROSITE" id="PS50860">
    <property type="entry name" value="AA_TRNA_LIGASE_II_ALA"/>
    <property type="match status" value="1"/>
</dbReference>
<keyword evidence="14" id="KW-0030">Aminoacyl-tRNA synthetase</keyword>
<keyword evidence="9" id="KW-0547">Nucleotide-binding</keyword>
<dbReference type="AlphaFoldDB" id="A0AAX2ZGA5"/>
<dbReference type="EC" id="6.1.1.7" evidence="4"/>
<evidence type="ECO:0000256" key="6">
    <source>
        <dbReference type="ARBA" id="ARBA00022555"/>
    </source>
</evidence>
<dbReference type="InterPro" id="IPR051335">
    <property type="entry name" value="Alanyl-tRNA_Editing_Enzymes"/>
</dbReference>
<keyword evidence="11" id="KW-0067">ATP-binding</keyword>
<dbReference type="PANTHER" id="PTHR43462">
    <property type="entry name" value="ALANYL-TRNA EDITING PROTEIN"/>
    <property type="match status" value="1"/>
</dbReference>
<keyword evidence="19" id="KW-1185">Reference proteome</keyword>
<evidence type="ECO:0000256" key="4">
    <source>
        <dbReference type="ARBA" id="ARBA00013168"/>
    </source>
</evidence>
<dbReference type="RefSeq" id="WP_148557822.1">
    <property type="nucleotide sequence ID" value="NZ_CP081135.1"/>
</dbReference>
<dbReference type="InterPro" id="IPR012947">
    <property type="entry name" value="tRNA_SAD"/>
</dbReference>
<evidence type="ECO:0000313" key="19">
    <source>
        <dbReference type="Proteomes" id="UP001198983"/>
    </source>
</evidence>
<comment type="subcellular location">
    <subcellularLocation>
        <location evidence="2">Cytoplasm</location>
    </subcellularLocation>
</comment>
<dbReference type="Proteomes" id="UP001198983">
    <property type="component" value="Chromosome"/>
</dbReference>
<dbReference type="PANTHER" id="PTHR43462:SF1">
    <property type="entry name" value="ALANYL-TRNA EDITING PROTEIN AARSD1"/>
    <property type="match status" value="1"/>
</dbReference>